<dbReference type="InterPro" id="IPR035903">
    <property type="entry name" value="HesB-like_dom_sf"/>
</dbReference>
<dbReference type="EMBL" id="AP021874">
    <property type="protein sequence ID" value="BBO70114.1"/>
    <property type="molecule type" value="Genomic_DNA"/>
</dbReference>
<evidence type="ECO:0000313" key="1">
    <source>
        <dbReference type="EMBL" id="BBO70114.1"/>
    </source>
</evidence>
<evidence type="ECO:0000313" key="2">
    <source>
        <dbReference type="Proteomes" id="UP000427906"/>
    </source>
</evidence>
<reference evidence="1 2" key="1">
    <citation type="submission" date="2019-11" db="EMBL/GenBank/DDBJ databases">
        <title>Comparative genomics of hydrocarbon-degrading Desulfosarcina strains.</title>
        <authorList>
            <person name="Watanabe M."/>
            <person name="Kojima H."/>
            <person name="Fukui M."/>
        </authorList>
    </citation>
    <scope>NUCLEOTIDE SEQUENCE [LARGE SCALE GENOMIC DNA]</scope>
    <source>
        <strain evidence="1 2">PL12</strain>
    </source>
</reference>
<dbReference type="SUPFAM" id="SSF89360">
    <property type="entry name" value="HesB-like domain"/>
    <property type="match status" value="1"/>
</dbReference>
<dbReference type="AlphaFoldDB" id="A0A5K7YUY1"/>
<protein>
    <submittedName>
        <fullName evidence="1">Uncharacterized protein</fullName>
    </submittedName>
</protein>
<name>A0A5K7YUY1_9BACT</name>
<gene>
    <name evidence="1" type="ORF">DSCA_40440</name>
</gene>
<organism evidence="1 2">
    <name type="scientific">Desulfosarcina alkanivorans</name>
    <dbReference type="NCBI Taxonomy" id="571177"/>
    <lineage>
        <taxon>Bacteria</taxon>
        <taxon>Pseudomonadati</taxon>
        <taxon>Thermodesulfobacteriota</taxon>
        <taxon>Desulfobacteria</taxon>
        <taxon>Desulfobacterales</taxon>
        <taxon>Desulfosarcinaceae</taxon>
        <taxon>Desulfosarcina</taxon>
    </lineage>
</organism>
<accession>A0A5K7YUY1</accession>
<dbReference type="Gene3D" id="2.60.300.12">
    <property type="entry name" value="HesB-like domain"/>
    <property type="match status" value="1"/>
</dbReference>
<proteinExistence type="predicted"/>
<dbReference type="KEGG" id="dalk:DSCA_40440"/>
<sequence>MRLTLDESKDNDKVFEITGITCVIDKYLLKKIAPISIDFEIRDGMSGFVVSGSA</sequence>
<keyword evidence="2" id="KW-1185">Reference proteome</keyword>
<dbReference type="Proteomes" id="UP000427906">
    <property type="component" value="Chromosome"/>
</dbReference>